<dbReference type="Proteomes" id="UP000219023">
    <property type="component" value="Unassembled WGS sequence"/>
</dbReference>
<dbReference type="Gene3D" id="1.10.3480.10">
    <property type="entry name" value="TorD-like"/>
    <property type="match status" value="1"/>
</dbReference>
<dbReference type="EMBL" id="OBQJ01000008">
    <property type="protein sequence ID" value="SOC57078.1"/>
    <property type="molecule type" value="Genomic_DNA"/>
</dbReference>
<evidence type="ECO:0000313" key="4">
    <source>
        <dbReference type="Proteomes" id="UP000219023"/>
    </source>
</evidence>
<dbReference type="OrthoDB" id="8526323at2"/>
<dbReference type="AlphaFoldDB" id="A0A285VU07"/>
<dbReference type="InterPro" id="IPR036411">
    <property type="entry name" value="TorD-like_sf"/>
</dbReference>
<evidence type="ECO:0000256" key="2">
    <source>
        <dbReference type="SAM" id="MobiDB-lite"/>
    </source>
</evidence>
<sequence>MTTSEHTDTHSTDTPASLSAALEERNALRADVYLLLARLVREPPNAELLEFLSALEPDDENSALKRHWASLSLAAQHAHPGTLHDVHFGLLIGVIQGQLVPYASWYLTGSLMEMPLVALRHDLKHLGFERAAHVKEPEDHFSAMCEVMAMLIESQAEAQAVFFKRHLSPWVLRFMRDLSQVEDPFYASVGALGDAFLSREDNQLQSEPDAQVVTFSPTPSTLGEGAKFSEGDTHS</sequence>
<evidence type="ECO:0000313" key="3">
    <source>
        <dbReference type="EMBL" id="SOC57078.1"/>
    </source>
</evidence>
<dbReference type="SUPFAM" id="SSF89155">
    <property type="entry name" value="TorD-like"/>
    <property type="match status" value="1"/>
</dbReference>
<gene>
    <name evidence="3" type="ORF">SAMN05421509_10891</name>
</gene>
<dbReference type="PANTHER" id="PTHR34227:SF1">
    <property type="entry name" value="DIMETHYL SULFOXIDE REDUCTASE CHAPERONE-RELATED"/>
    <property type="match status" value="1"/>
</dbReference>
<feature type="region of interest" description="Disordered" evidence="2">
    <location>
        <begin position="213"/>
        <end position="235"/>
    </location>
</feature>
<dbReference type="PANTHER" id="PTHR34227">
    <property type="entry name" value="CHAPERONE PROTEIN YCDY"/>
    <property type="match status" value="1"/>
</dbReference>
<protein>
    <submittedName>
        <fullName evidence="3">Chaperone TorD involved in molybdoenzyme TorA maturation</fullName>
    </submittedName>
</protein>
<dbReference type="Pfam" id="PF02613">
    <property type="entry name" value="Nitrate_red_del"/>
    <property type="match status" value="1"/>
</dbReference>
<dbReference type="InterPro" id="IPR050289">
    <property type="entry name" value="TorD/DmsD_chaperones"/>
</dbReference>
<accession>A0A285VU07</accession>
<keyword evidence="1" id="KW-0143">Chaperone</keyword>
<evidence type="ECO:0000256" key="1">
    <source>
        <dbReference type="ARBA" id="ARBA00023186"/>
    </source>
</evidence>
<dbReference type="InterPro" id="IPR020945">
    <property type="entry name" value="DMSO/NO3_reduct_chaperone"/>
</dbReference>
<name>A0A285VU07_9GAMM</name>
<organism evidence="3 4">
    <name type="scientific">Chromohalobacter canadensis</name>
    <dbReference type="NCBI Taxonomy" id="141389"/>
    <lineage>
        <taxon>Bacteria</taxon>
        <taxon>Pseudomonadati</taxon>
        <taxon>Pseudomonadota</taxon>
        <taxon>Gammaproteobacteria</taxon>
        <taxon>Oceanospirillales</taxon>
        <taxon>Halomonadaceae</taxon>
        <taxon>Chromohalobacter</taxon>
    </lineage>
</organism>
<dbReference type="RefSeq" id="WP_097023660.1">
    <property type="nucleotide sequence ID" value="NZ_OBQJ01000008.1"/>
</dbReference>
<reference evidence="3 4" key="1">
    <citation type="submission" date="2017-08" db="EMBL/GenBank/DDBJ databases">
        <authorList>
            <person name="de Groot N.N."/>
        </authorList>
    </citation>
    <scope>NUCLEOTIDE SEQUENCE [LARGE SCALE GENOMIC DNA]</scope>
    <source>
        <strain evidence="3 4">USBA 855</strain>
    </source>
</reference>
<proteinExistence type="predicted"/>